<dbReference type="GO" id="GO:0006368">
    <property type="term" value="P:transcription elongation by RNA polymerase II"/>
    <property type="evidence" value="ECO:0007669"/>
    <property type="project" value="TreeGrafter"/>
</dbReference>
<feature type="domain" description="Spt5 KOWx" evidence="1">
    <location>
        <begin position="86"/>
        <end position="125"/>
    </location>
</feature>
<dbReference type="GO" id="GO:0006357">
    <property type="term" value="P:regulation of transcription by RNA polymerase II"/>
    <property type="evidence" value="ECO:0007669"/>
    <property type="project" value="InterPro"/>
</dbReference>
<dbReference type="GO" id="GO:0032784">
    <property type="term" value="P:regulation of DNA-templated transcription elongation"/>
    <property type="evidence" value="ECO:0007669"/>
    <property type="project" value="InterPro"/>
</dbReference>
<organism evidence="3 4">
    <name type="scientific">Rotaria magnacalcarata</name>
    <dbReference type="NCBI Taxonomy" id="392030"/>
    <lineage>
        <taxon>Eukaryota</taxon>
        <taxon>Metazoa</taxon>
        <taxon>Spiralia</taxon>
        <taxon>Gnathifera</taxon>
        <taxon>Rotifera</taxon>
        <taxon>Eurotatoria</taxon>
        <taxon>Bdelloidea</taxon>
        <taxon>Philodinida</taxon>
        <taxon>Philodinidae</taxon>
        <taxon>Rotaria</taxon>
    </lineage>
</organism>
<dbReference type="GO" id="GO:0032044">
    <property type="term" value="C:DSIF complex"/>
    <property type="evidence" value="ECO:0007669"/>
    <property type="project" value="TreeGrafter"/>
</dbReference>
<evidence type="ECO:0000313" key="2">
    <source>
        <dbReference type="EMBL" id="CAF4469452.1"/>
    </source>
</evidence>
<dbReference type="Pfam" id="PF23037">
    <property type="entry name" value="KOWx_SPT5"/>
    <property type="match status" value="1"/>
</dbReference>
<dbReference type="InterPro" id="IPR057936">
    <property type="entry name" value="KOWx_Spt5"/>
</dbReference>
<evidence type="ECO:0000259" key="1">
    <source>
        <dbReference type="Pfam" id="PF23037"/>
    </source>
</evidence>
<dbReference type="EMBL" id="CAJOBH010070445">
    <property type="protein sequence ID" value="CAF4469452.1"/>
    <property type="molecule type" value="Genomic_DNA"/>
</dbReference>
<dbReference type="EMBL" id="CAJOBJ010107471">
    <property type="protein sequence ID" value="CAF4616062.1"/>
    <property type="molecule type" value="Genomic_DNA"/>
</dbReference>
<evidence type="ECO:0000313" key="3">
    <source>
        <dbReference type="EMBL" id="CAF4616062.1"/>
    </source>
</evidence>
<dbReference type="PANTHER" id="PTHR11125:SF7">
    <property type="entry name" value="TRANSCRIPTION ELONGATION FACTOR SPT5"/>
    <property type="match status" value="1"/>
</dbReference>
<dbReference type="AlphaFoldDB" id="A0A8S2Z893"/>
<dbReference type="Proteomes" id="UP000681720">
    <property type="component" value="Unassembled WGS sequence"/>
</dbReference>
<dbReference type="InterPro" id="IPR008991">
    <property type="entry name" value="Translation_prot_SH3-like_sf"/>
</dbReference>
<reference evidence="3" key="1">
    <citation type="submission" date="2021-02" db="EMBL/GenBank/DDBJ databases">
        <authorList>
            <person name="Nowell W R."/>
        </authorList>
    </citation>
    <scope>NUCLEOTIDE SEQUENCE</scope>
</reference>
<protein>
    <recommendedName>
        <fullName evidence="1">Spt5 KOWx domain-containing protein</fullName>
    </recommendedName>
</protein>
<dbReference type="InterPro" id="IPR039659">
    <property type="entry name" value="SPT5"/>
</dbReference>
<evidence type="ECO:0000313" key="4">
    <source>
        <dbReference type="Proteomes" id="UP000681720"/>
    </source>
</evidence>
<gene>
    <name evidence="2" type="ORF">BYL167_LOCUS34587</name>
    <name evidence="3" type="ORF">GIL414_LOCUS39573</name>
</gene>
<proteinExistence type="predicted"/>
<accession>A0A8S2Z893</accession>
<name>A0A8S2Z893_9BILA</name>
<dbReference type="Proteomes" id="UP000681967">
    <property type="component" value="Unassembled WGS sequence"/>
</dbReference>
<dbReference type="GO" id="GO:0003729">
    <property type="term" value="F:mRNA binding"/>
    <property type="evidence" value="ECO:0007669"/>
    <property type="project" value="TreeGrafter"/>
</dbReference>
<dbReference type="PANTHER" id="PTHR11125">
    <property type="entry name" value="SUPPRESSOR OF TY 5"/>
    <property type="match status" value="1"/>
</dbReference>
<dbReference type="SUPFAM" id="SSF50104">
    <property type="entry name" value="Translation proteins SH3-like domain"/>
    <property type="match status" value="1"/>
</dbReference>
<sequence length="247" mass="28146">MIYSRLHFVLLFNKLFQQHEALNDEISFKANELRKYFSIGNYVNILNGRFKGETGAVAAIDGAKDAMSIRTPDLQICKETAACVDSSGQFHRRDLVNVSSNKVGVAVRIEKEYLQLLNTNEKNRQGCIKHFFIVNVFLYVFVRTSTENAGVFVTKSRKGVGVSRKNTNTPTHTHPRTTKEEAFKNVWIAVDDFVSDQQHRRHLGLRQARFPSNLRRFAKQIIENRNNSNAPLSSQVGSIILNSFKLK</sequence>
<comment type="caution">
    <text evidence="3">The sequence shown here is derived from an EMBL/GenBank/DDBJ whole genome shotgun (WGS) entry which is preliminary data.</text>
</comment>